<evidence type="ECO:0000313" key="2">
    <source>
        <dbReference type="Proteomes" id="UP001060085"/>
    </source>
</evidence>
<organism evidence="1 2">
    <name type="scientific">Catharanthus roseus</name>
    <name type="common">Madagascar periwinkle</name>
    <name type="synonym">Vinca rosea</name>
    <dbReference type="NCBI Taxonomy" id="4058"/>
    <lineage>
        <taxon>Eukaryota</taxon>
        <taxon>Viridiplantae</taxon>
        <taxon>Streptophyta</taxon>
        <taxon>Embryophyta</taxon>
        <taxon>Tracheophyta</taxon>
        <taxon>Spermatophyta</taxon>
        <taxon>Magnoliopsida</taxon>
        <taxon>eudicotyledons</taxon>
        <taxon>Gunneridae</taxon>
        <taxon>Pentapetalae</taxon>
        <taxon>asterids</taxon>
        <taxon>lamiids</taxon>
        <taxon>Gentianales</taxon>
        <taxon>Apocynaceae</taxon>
        <taxon>Rauvolfioideae</taxon>
        <taxon>Vinceae</taxon>
        <taxon>Catharanthinae</taxon>
        <taxon>Catharanthus</taxon>
    </lineage>
</organism>
<dbReference type="Proteomes" id="UP001060085">
    <property type="component" value="Linkage Group LG01"/>
</dbReference>
<comment type="caution">
    <text evidence="1">The sequence shown here is derived from an EMBL/GenBank/DDBJ whole genome shotgun (WGS) entry which is preliminary data.</text>
</comment>
<sequence length="466" mass="53141">MDGLDWSNGGLSREDLSKLVKGFVDMLIIASGYQSSGLLAHWDSTNIKKAFQWALFFENAFKGLRCSDGYQDFVEQINEALLEIKSSPRLPLGLKHISSVSLSRAKVLMLKHLVNTLPLRDLQLKALVTAIAEMDIDGLQRTDIDGLQRTDDRCFDIYLEKLSHDPSNTILTWRSICVEDSMSASTNQSRDTESTSDYDLTKFAVEELGKRRLQVLCMAAAETGLDILSKITRKSNCGEIEATLCRDQIQNETTSMIDERVIEPVIWNRWKSRSLSYLLNRRTVRLASGANLFFSAPKHQWIDVINRLSISHDSDEDISEKTEILLLGTIVHRWSSLIKILMSNSYEPVSITKMYHEVQNLPLWRFQNLFSKKDSNPEENGVLEYLEGFLSNHFHHLWRLSPVLAAMAIPSRSPLFRSYIIELDGQMRGDSSADRCRSCTMNGEMHDECELAERIWCLYVFHVCGS</sequence>
<gene>
    <name evidence="1" type="ORF">M9H77_01279</name>
</gene>
<dbReference type="EMBL" id="CM044701">
    <property type="protein sequence ID" value="KAI5680052.1"/>
    <property type="molecule type" value="Genomic_DNA"/>
</dbReference>
<keyword evidence="2" id="KW-1185">Reference proteome</keyword>
<accession>A0ACC0C5C6</accession>
<proteinExistence type="predicted"/>
<name>A0ACC0C5C6_CATRO</name>
<evidence type="ECO:0000313" key="1">
    <source>
        <dbReference type="EMBL" id="KAI5680052.1"/>
    </source>
</evidence>
<protein>
    <submittedName>
        <fullName evidence="1">Uncharacterized protein</fullName>
    </submittedName>
</protein>
<reference evidence="2" key="1">
    <citation type="journal article" date="2023" name="Nat. Plants">
        <title>Single-cell RNA sequencing provides a high-resolution roadmap for understanding the multicellular compartmentation of specialized metabolism.</title>
        <authorList>
            <person name="Sun S."/>
            <person name="Shen X."/>
            <person name="Li Y."/>
            <person name="Li Y."/>
            <person name="Wang S."/>
            <person name="Li R."/>
            <person name="Zhang H."/>
            <person name="Shen G."/>
            <person name="Guo B."/>
            <person name="Wei J."/>
            <person name="Xu J."/>
            <person name="St-Pierre B."/>
            <person name="Chen S."/>
            <person name="Sun C."/>
        </authorList>
    </citation>
    <scope>NUCLEOTIDE SEQUENCE [LARGE SCALE GENOMIC DNA]</scope>
</reference>